<feature type="domain" description="HTH cro/C1-type" evidence="1">
    <location>
        <begin position="23"/>
        <end position="63"/>
    </location>
</feature>
<dbReference type="Pfam" id="PF13560">
    <property type="entry name" value="HTH_31"/>
    <property type="match status" value="1"/>
</dbReference>
<sequence>MRQTNRPQRNATWQVIGALQGHLRKNAGYTQERLAEQLNIDAETIASIEQGRRLLQPKLAAQLDELMATGGSLTASLAKVPVRERYPAFVRNYIEHEQEALSLLWYETQVVPGLLQTQDYAAAVIGCVYPPLTAEETEQRLRARLDRQAILNRKPWPPFMHVIIEEAVLHRPVGGQEVLRGQLRHLREAAELPYLGFQVMPTAVGAHHALDGPMILLQTPEHETLAYLEGQRVSYLQDDPDEVHILQLKYGMLRSQALSVERSKGLLDDLLGES</sequence>
<dbReference type="InterPro" id="IPR001387">
    <property type="entry name" value="Cro/C1-type_HTH"/>
</dbReference>
<protein>
    <submittedName>
        <fullName evidence="2">Helix-turn-helix domain-containing protein</fullName>
    </submittedName>
</protein>
<dbReference type="RefSeq" id="WP_219665734.1">
    <property type="nucleotide sequence ID" value="NZ_WTFF01000033.1"/>
</dbReference>
<organism evidence="2 3">
    <name type="scientific">Streptomyces bambusae</name>
    <dbReference type="NCBI Taxonomy" id="1550616"/>
    <lineage>
        <taxon>Bacteria</taxon>
        <taxon>Bacillati</taxon>
        <taxon>Actinomycetota</taxon>
        <taxon>Actinomycetes</taxon>
        <taxon>Kitasatosporales</taxon>
        <taxon>Streptomycetaceae</taxon>
        <taxon>Streptomyces</taxon>
    </lineage>
</organism>
<dbReference type="InterPro" id="IPR043917">
    <property type="entry name" value="DUF5753"/>
</dbReference>
<evidence type="ECO:0000313" key="3">
    <source>
        <dbReference type="Proteomes" id="UP000812013"/>
    </source>
</evidence>
<dbReference type="Proteomes" id="UP000812013">
    <property type="component" value="Unassembled WGS sequence"/>
</dbReference>
<comment type="caution">
    <text evidence="2">The sequence shown here is derived from an EMBL/GenBank/DDBJ whole genome shotgun (WGS) entry which is preliminary data.</text>
</comment>
<evidence type="ECO:0000259" key="1">
    <source>
        <dbReference type="PROSITE" id="PS50943"/>
    </source>
</evidence>
<dbReference type="SUPFAM" id="SSF47413">
    <property type="entry name" value="lambda repressor-like DNA-binding domains"/>
    <property type="match status" value="1"/>
</dbReference>
<dbReference type="CDD" id="cd00093">
    <property type="entry name" value="HTH_XRE"/>
    <property type="match status" value="1"/>
</dbReference>
<dbReference type="Pfam" id="PF19054">
    <property type="entry name" value="DUF5753"/>
    <property type="match status" value="1"/>
</dbReference>
<dbReference type="InterPro" id="IPR010982">
    <property type="entry name" value="Lambda_DNA-bd_dom_sf"/>
</dbReference>
<dbReference type="SMART" id="SM00530">
    <property type="entry name" value="HTH_XRE"/>
    <property type="match status" value="1"/>
</dbReference>
<gene>
    <name evidence="2" type="ORF">GPJ59_07830</name>
</gene>
<reference evidence="2 3" key="1">
    <citation type="submission" date="2019-12" db="EMBL/GenBank/DDBJ databases">
        <title>Genome sequence of Streptomyces bambusae.</title>
        <authorList>
            <person name="Bansal K."/>
            <person name="Choksket S."/>
            <person name="Korpole S."/>
            <person name="Patil P.B."/>
        </authorList>
    </citation>
    <scope>NUCLEOTIDE SEQUENCE [LARGE SCALE GENOMIC DNA]</scope>
    <source>
        <strain evidence="2 3">SK60</strain>
    </source>
</reference>
<dbReference type="Gene3D" id="1.10.260.40">
    <property type="entry name" value="lambda repressor-like DNA-binding domains"/>
    <property type="match status" value="1"/>
</dbReference>
<name>A0ABS6Z225_9ACTN</name>
<evidence type="ECO:0000313" key="2">
    <source>
        <dbReference type="EMBL" id="MBW5481795.1"/>
    </source>
</evidence>
<dbReference type="PROSITE" id="PS50943">
    <property type="entry name" value="HTH_CROC1"/>
    <property type="match status" value="1"/>
</dbReference>
<proteinExistence type="predicted"/>
<accession>A0ABS6Z225</accession>
<keyword evidence="3" id="KW-1185">Reference proteome</keyword>
<dbReference type="EMBL" id="WTFF01000033">
    <property type="protein sequence ID" value="MBW5481795.1"/>
    <property type="molecule type" value="Genomic_DNA"/>
</dbReference>